<dbReference type="Pfam" id="PF18545">
    <property type="entry name" value="HalOD1"/>
    <property type="match status" value="1"/>
</dbReference>
<dbReference type="Proteomes" id="UP000011602">
    <property type="component" value="Unassembled WGS sequence"/>
</dbReference>
<evidence type="ECO:0000313" key="2">
    <source>
        <dbReference type="EMBL" id="ELY55919.1"/>
    </source>
</evidence>
<sequence>MIVHTRSSASRSETTVTQTVVAAVSDAEDCDLLALPPLWDVIDSEAMDVLFAPTRTATPRSGRLEFQYAGYAVDVEIDTDSTVTVSVEALADGDGSIETR</sequence>
<gene>
    <name evidence="2" type="ORF">C493_10588</name>
</gene>
<reference evidence="2 3" key="1">
    <citation type="journal article" date="2014" name="PLoS Genet.">
        <title>Phylogenetically driven sequencing of extremely halophilic archaea reveals strategies for static and dynamic osmo-response.</title>
        <authorList>
            <person name="Becker E.A."/>
            <person name="Seitzer P.M."/>
            <person name="Tritt A."/>
            <person name="Larsen D."/>
            <person name="Krusor M."/>
            <person name="Yao A.I."/>
            <person name="Wu D."/>
            <person name="Madern D."/>
            <person name="Eisen J.A."/>
            <person name="Darling A.E."/>
            <person name="Facciotti M.T."/>
        </authorList>
    </citation>
    <scope>NUCLEOTIDE SEQUENCE [LARGE SCALE GENOMIC DNA]</scope>
    <source>
        <strain evidence="2 3">JCM 12255</strain>
    </source>
</reference>
<evidence type="ECO:0000313" key="3">
    <source>
        <dbReference type="Proteomes" id="UP000011602"/>
    </source>
</evidence>
<feature type="domain" description="Halobacterial output" evidence="1">
    <location>
        <begin position="13"/>
        <end position="85"/>
    </location>
</feature>
<dbReference type="RefSeq" id="WP_007259399.1">
    <property type="nucleotide sequence ID" value="NZ_AOHZ01000047.1"/>
</dbReference>
<name>L9X2D2_9EURY</name>
<dbReference type="EMBL" id="AOHZ01000047">
    <property type="protein sequence ID" value="ELY55919.1"/>
    <property type="molecule type" value="Genomic_DNA"/>
</dbReference>
<organism evidence="2 3">
    <name type="scientific">Natronolimnohabitans innermongolicus JCM 12255</name>
    <dbReference type="NCBI Taxonomy" id="1227499"/>
    <lineage>
        <taxon>Archaea</taxon>
        <taxon>Methanobacteriati</taxon>
        <taxon>Methanobacteriota</taxon>
        <taxon>Stenosarchaea group</taxon>
        <taxon>Halobacteria</taxon>
        <taxon>Halobacteriales</taxon>
        <taxon>Natrialbaceae</taxon>
        <taxon>Natronolimnohabitans</taxon>
    </lineage>
</organism>
<proteinExistence type="predicted"/>
<dbReference type="InterPro" id="IPR040624">
    <property type="entry name" value="HalOD1"/>
</dbReference>
<evidence type="ECO:0000259" key="1">
    <source>
        <dbReference type="Pfam" id="PF18545"/>
    </source>
</evidence>
<dbReference type="AlphaFoldDB" id="L9X2D2"/>
<dbReference type="eggNOG" id="arCOG08928">
    <property type="taxonomic scope" value="Archaea"/>
</dbReference>
<protein>
    <recommendedName>
        <fullName evidence="1">Halobacterial output domain-containing protein</fullName>
    </recommendedName>
</protein>
<keyword evidence="3" id="KW-1185">Reference proteome</keyword>
<accession>L9X2D2</accession>
<dbReference type="OrthoDB" id="162692at2157"/>
<comment type="caution">
    <text evidence="2">The sequence shown here is derived from an EMBL/GenBank/DDBJ whole genome shotgun (WGS) entry which is preliminary data.</text>
</comment>